<dbReference type="EMBL" id="LGTL01000018">
    <property type="protein sequence ID" value="KPA76889.1"/>
    <property type="molecule type" value="Genomic_DNA"/>
</dbReference>
<evidence type="ECO:0000256" key="2">
    <source>
        <dbReference type="SAM" id="MobiDB-lite"/>
    </source>
</evidence>
<evidence type="ECO:0000256" key="1">
    <source>
        <dbReference type="SAM" id="Coils"/>
    </source>
</evidence>
<feature type="compositionally biased region" description="Low complexity" evidence="2">
    <location>
        <begin position="319"/>
        <end position="328"/>
    </location>
</feature>
<organism evidence="3 4">
    <name type="scientific">Leptomonas pyrrhocoris</name>
    <name type="common">Firebug parasite</name>
    <dbReference type="NCBI Taxonomy" id="157538"/>
    <lineage>
        <taxon>Eukaryota</taxon>
        <taxon>Discoba</taxon>
        <taxon>Euglenozoa</taxon>
        <taxon>Kinetoplastea</taxon>
        <taxon>Metakinetoplastina</taxon>
        <taxon>Trypanosomatida</taxon>
        <taxon>Trypanosomatidae</taxon>
        <taxon>Leishmaniinae</taxon>
        <taxon>Leptomonas</taxon>
    </lineage>
</organism>
<feature type="non-terminal residue" evidence="3">
    <location>
        <position position="441"/>
    </location>
</feature>
<dbReference type="GeneID" id="26907567"/>
<feature type="region of interest" description="Disordered" evidence="2">
    <location>
        <begin position="421"/>
        <end position="441"/>
    </location>
</feature>
<accession>A0A0M9FVM3</accession>
<proteinExistence type="predicted"/>
<evidence type="ECO:0000313" key="4">
    <source>
        <dbReference type="Proteomes" id="UP000037923"/>
    </source>
</evidence>
<dbReference type="RefSeq" id="XP_015655328.1">
    <property type="nucleotide sequence ID" value="XM_015805851.1"/>
</dbReference>
<reference evidence="3 4" key="1">
    <citation type="submission" date="2015-07" db="EMBL/GenBank/DDBJ databases">
        <title>High-quality genome of monoxenous trypanosomatid Leptomonas pyrrhocoris.</title>
        <authorList>
            <person name="Flegontov P."/>
            <person name="Butenko A."/>
            <person name="Firsov S."/>
            <person name="Vlcek C."/>
            <person name="Logacheva M.D."/>
            <person name="Field M."/>
            <person name="Filatov D."/>
            <person name="Flegontova O."/>
            <person name="Gerasimov E."/>
            <person name="Jackson A.P."/>
            <person name="Kelly S."/>
            <person name="Opperdoes F."/>
            <person name="O'Reilly A."/>
            <person name="Votypka J."/>
            <person name="Yurchenko V."/>
            <person name="Lukes J."/>
        </authorList>
    </citation>
    <scope>NUCLEOTIDE SEQUENCE [LARGE SCALE GENOMIC DNA]</scope>
    <source>
        <strain evidence="3">H10</strain>
    </source>
</reference>
<dbReference type="AlphaFoldDB" id="A0A0M9FVM3"/>
<feature type="compositionally biased region" description="Polar residues" evidence="2">
    <location>
        <begin position="278"/>
        <end position="293"/>
    </location>
</feature>
<feature type="region of interest" description="Disordered" evidence="2">
    <location>
        <begin position="379"/>
        <end position="399"/>
    </location>
</feature>
<keyword evidence="4" id="KW-1185">Reference proteome</keyword>
<feature type="coiled-coil region" evidence="1">
    <location>
        <begin position="6"/>
        <end position="54"/>
    </location>
</feature>
<keyword evidence="1" id="KW-0175">Coiled coil</keyword>
<sequence>MDRFFKKASSSEAAQAKEEVELMQQKVKTMGDVVAALESQLNEEKSKYTQLTSKTTQWKEKVKALTEADRSRIAQLEAELSVFQAAQEANGGVVTPEVQAAIHDALQSASANNASATAGYKETISSLKNTVATKDAQIEELQQELETVKAVYLETQVRFAEEVQSATEHHETEMNEMRIQLASLKEMETLKVRLQEQREEIASLENHSHQQSHIVVVLQQELDTATGHNKDLEQQLQSLRESLSTLEQKQSVWKEKVMQMKAKDNDTIKQLETELAQSRESSVARQQPITVSSDAVVGHSGAGASPTDASMRHAEHSDSSSQPQDQLQQLQIQLDEERLTHRQFEEKLDTWKQKAKQIRFQDAQTITELQNQCDHLQQQLTAQRQQQPSSGGPALNPVTEFVESPLGSRVNLQLVNVQNELNAAQHSRDEMEEELRKHAGE</sequence>
<feature type="compositionally biased region" description="Basic and acidic residues" evidence="2">
    <location>
        <begin position="426"/>
        <end position="441"/>
    </location>
</feature>
<gene>
    <name evidence="3" type="ORF">ABB37_07281</name>
</gene>
<dbReference type="OMA" id="HETEMNE"/>
<dbReference type="VEuPathDB" id="TriTrypDB:LpyrH10_18_0080"/>
<evidence type="ECO:0000313" key="3">
    <source>
        <dbReference type="EMBL" id="KPA76889.1"/>
    </source>
</evidence>
<feature type="region of interest" description="Disordered" evidence="2">
    <location>
        <begin position="278"/>
        <end position="328"/>
    </location>
</feature>
<dbReference type="Proteomes" id="UP000037923">
    <property type="component" value="Unassembled WGS sequence"/>
</dbReference>
<protein>
    <submittedName>
        <fullName evidence="3">Uncharacterized protein</fullName>
    </submittedName>
</protein>
<comment type="caution">
    <text evidence="3">The sequence shown here is derived from an EMBL/GenBank/DDBJ whole genome shotgun (WGS) entry which is preliminary data.</text>
</comment>
<name>A0A0M9FVM3_LEPPY</name>
<dbReference type="OrthoDB" id="267737at2759"/>